<dbReference type="EMBL" id="BARS01002394">
    <property type="protein sequence ID" value="GAF84859.1"/>
    <property type="molecule type" value="Genomic_DNA"/>
</dbReference>
<accession>X0SV40</accession>
<name>X0SV40_9ZZZZ</name>
<protein>
    <recommendedName>
        <fullName evidence="2">2-hydroxyacyl-CoA dehydratase</fullName>
    </recommendedName>
</protein>
<dbReference type="AlphaFoldDB" id="X0SV40"/>
<comment type="caution">
    <text evidence="1">The sequence shown here is derived from an EMBL/GenBank/DDBJ whole genome shotgun (WGS) entry which is preliminary data.</text>
</comment>
<reference evidence="1" key="1">
    <citation type="journal article" date="2014" name="Front. Microbiol.">
        <title>High frequency of phylogenetically diverse reductive dehalogenase-homologous genes in deep subseafloor sedimentary metagenomes.</title>
        <authorList>
            <person name="Kawai M."/>
            <person name="Futagami T."/>
            <person name="Toyoda A."/>
            <person name="Takaki Y."/>
            <person name="Nishi S."/>
            <person name="Hori S."/>
            <person name="Arai W."/>
            <person name="Tsubouchi T."/>
            <person name="Morono Y."/>
            <person name="Uchiyama I."/>
            <person name="Ito T."/>
            <person name="Fujiyama A."/>
            <person name="Inagaki F."/>
            <person name="Takami H."/>
        </authorList>
    </citation>
    <scope>NUCLEOTIDE SEQUENCE</scope>
    <source>
        <strain evidence="1">Expedition CK06-06</strain>
    </source>
</reference>
<organism evidence="1">
    <name type="scientific">marine sediment metagenome</name>
    <dbReference type="NCBI Taxonomy" id="412755"/>
    <lineage>
        <taxon>unclassified sequences</taxon>
        <taxon>metagenomes</taxon>
        <taxon>ecological metagenomes</taxon>
    </lineage>
</organism>
<proteinExistence type="predicted"/>
<sequence>MAETLKELARAQEIYNYRSRQAREIKQAGRKVLGYFCCYPPLEIMSALDSSPVRILGDIVPSLLFLSIPLAREEYRMIDNICKRKEEL</sequence>
<evidence type="ECO:0008006" key="2">
    <source>
        <dbReference type="Google" id="ProtNLM"/>
    </source>
</evidence>
<gene>
    <name evidence="1" type="ORF">S01H1_04543</name>
</gene>
<evidence type="ECO:0000313" key="1">
    <source>
        <dbReference type="EMBL" id="GAF84859.1"/>
    </source>
</evidence>
<dbReference type="Gene3D" id="3.40.50.11890">
    <property type="match status" value="1"/>
</dbReference>